<organism evidence="1 2">
    <name type="scientific">Bacillus safensis</name>
    <dbReference type="NCBI Taxonomy" id="561879"/>
    <lineage>
        <taxon>Bacteria</taxon>
        <taxon>Bacillati</taxon>
        <taxon>Bacillota</taxon>
        <taxon>Bacilli</taxon>
        <taxon>Bacillales</taxon>
        <taxon>Bacillaceae</taxon>
        <taxon>Bacillus</taxon>
    </lineage>
</organism>
<evidence type="ECO:0000313" key="1">
    <source>
        <dbReference type="EMBL" id="BBP89147.1"/>
    </source>
</evidence>
<name>A0A5S9M6K6_BACIA</name>
<sequence length="79" mass="8571">MSIYQQLLARERSGDPIKVGIIGAGQMGFGLISQISKIPGMIVAGVCDIHLSAAEKAANFFTSSMRSRIKWSSQMIIEK</sequence>
<gene>
    <name evidence="1" type="ORF">BsIDN1_27650</name>
</gene>
<accession>A0A5S9M6K6</accession>
<reference evidence="1 2" key="1">
    <citation type="submission" date="2019-12" db="EMBL/GenBank/DDBJ databases">
        <title>Full genome sequence of a Bacillus safensis strain isolated from commercially available natto in Indonesia.</title>
        <authorList>
            <person name="Yoshida M."/>
            <person name="Uomi M."/>
            <person name="Waturangi D."/>
            <person name="Ekaputri J.J."/>
            <person name="Setiamarga D.H.E."/>
        </authorList>
    </citation>
    <scope>NUCLEOTIDE SEQUENCE [LARGE SCALE GENOMIC DNA]</scope>
    <source>
        <strain evidence="1 2">IDN1</strain>
    </source>
</reference>
<evidence type="ECO:0000313" key="2">
    <source>
        <dbReference type="Proteomes" id="UP000464658"/>
    </source>
</evidence>
<dbReference type="SUPFAM" id="SSF51735">
    <property type="entry name" value="NAD(P)-binding Rossmann-fold domains"/>
    <property type="match status" value="1"/>
</dbReference>
<dbReference type="PANTHER" id="PTHR37850">
    <property type="entry name" value="STRU PROTEIN"/>
    <property type="match status" value="1"/>
</dbReference>
<proteinExistence type="predicted"/>
<protein>
    <recommendedName>
        <fullName evidence="3">Dihydrodipicolinate reductase N-terminal domain-containing protein</fullName>
    </recommendedName>
</protein>
<evidence type="ECO:0008006" key="3">
    <source>
        <dbReference type="Google" id="ProtNLM"/>
    </source>
</evidence>
<dbReference type="PANTHER" id="PTHR37850:SF2">
    <property type="entry name" value="SAF DOMAIN PROTEIN"/>
    <property type="match status" value="1"/>
</dbReference>
<dbReference type="AlphaFoldDB" id="A0A5S9M6K6"/>
<dbReference type="InterPro" id="IPR036291">
    <property type="entry name" value="NAD(P)-bd_dom_sf"/>
</dbReference>
<dbReference type="Proteomes" id="UP000464658">
    <property type="component" value="Chromosome"/>
</dbReference>
<dbReference type="EMBL" id="AP021906">
    <property type="protein sequence ID" value="BBP89147.1"/>
    <property type="molecule type" value="Genomic_DNA"/>
</dbReference>
<dbReference type="Gene3D" id="3.40.50.720">
    <property type="entry name" value="NAD(P)-binding Rossmann-like Domain"/>
    <property type="match status" value="1"/>
</dbReference>